<dbReference type="EMBL" id="AACS02000004">
    <property type="protein sequence ID" value="EAU85319.1"/>
    <property type="molecule type" value="Genomic_DNA"/>
</dbReference>
<accession>A8NUQ1</accession>
<dbReference type="PANTHER" id="PTHR31649">
    <property type="entry name" value="AGAP009604-PA"/>
    <property type="match status" value="1"/>
</dbReference>
<dbReference type="AlphaFoldDB" id="A8NUQ1"/>
<name>A8NUQ1_COPC7</name>
<organism evidence="2 3">
    <name type="scientific">Coprinopsis cinerea (strain Okayama-7 / 130 / ATCC MYA-4618 / FGSC 9003)</name>
    <name type="common">Inky cap fungus</name>
    <name type="synonym">Hormographiella aspergillata</name>
    <dbReference type="NCBI Taxonomy" id="240176"/>
    <lineage>
        <taxon>Eukaryota</taxon>
        <taxon>Fungi</taxon>
        <taxon>Dikarya</taxon>
        <taxon>Basidiomycota</taxon>
        <taxon>Agaricomycotina</taxon>
        <taxon>Agaricomycetes</taxon>
        <taxon>Agaricomycetidae</taxon>
        <taxon>Agaricales</taxon>
        <taxon>Agaricineae</taxon>
        <taxon>Psathyrellaceae</taxon>
        <taxon>Coprinopsis</taxon>
    </lineage>
</organism>
<evidence type="ECO:0000313" key="3">
    <source>
        <dbReference type="Proteomes" id="UP000001861"/>
    </source>
</evidence>
<dbReference type="VEuPathDB" id="FungiDB:CC1G_07589"/>
<comment type="caution">
    <text evidence="2">The sequence shown here is derived from an EMBL/GenBank/DDBJ whole genome shotgun (WGS) entry which is preliminary data.</text>
</comment>
<dbReference type="SMART" id="SM00696">
    <property type="entry name" value="DM9"/>
    <property type="match status" value="1"/>
</dbReference>
<proteinExistence type="predicted"/>
<feature type="compositionally biased region" description="Low complexity" evidence="1">
    <location>
        <begin position="78"/>
        <end position="99"/>
    </location>
</feature>
<dbReference type="KEGG" id="cci:CC1G_07589"/>
<feature type="region of interest" description="Disordered" evidence="1">
    <location>
        <begin position="112"/>
        <end position="160"/>
    </location>
</feature>
<feature type="compositionally biased region" description="Basic and acidic residues" evidence="1">
    <location>
        <begin position="37"/>
        <end position="69"/>
    </location>
</feature>
<evidence type="ECO:0000256" key="1">
    <source>
        <dbReference type="SAM" id="MobiDB-lite"/>
    </source>
</evidence>
<dbReference type="eggNOG" id="ENOG502SJVU">
    <property type="taxonomic scope" value="Eukaryota"/>
</dbReference>
<dbReference type="GeneID" id="6013050"/>
<protein>
    <submittedName>
        <fullName evidence="2">Uncharacterized protein</fullName>
    </submittedName>
</protein>
<feature type="compositionally biased region" description="Low complexity" evidence="1">
    <location>
        <begin position="8"/>
        <end position="22"/>
    </location>
</feature>
<feature type="compositionally biased region" description="Polar residues" evidence="1">
    <location>
        <begin position="148"/>
        <end position="160"/>
    </location>
</feature>
<gene>
    <name evidence="2" type="ORF">CC1G_07589</name>
</gene>
<feature type="region of interest" description="Disordered" evidence="1">
    <location>
        <begin position="1"/>
        <end position="99"/>
    </location>
</feature>
<sequence length="295" mass="32119">MQRRRSIDSSSSSDSDSSNSSSYKHGKVKKEKKDKKDKKDKSHKEKKDKSDKKDKDKKKDKVKDSDKPKTKAPVFPQAPNSAPEPHSSSPSFPSAAAATTAATAASAMSFGFDDPSAQFRNQGGPGRHSSSSYGQPAPPPSGYRIPLSETTPFPNDQQTGWAPCYDADGVSPVFIGSALFENSVHPCKIGPHLDPPARVPYGGTEHEHRGRYDLLPFVAQQMEWVPTSHGQIPPGRRPIEGGYEDNGHKLYHALANISGVRVPGKTGEHLRGANVAFGGKEVAVHENYEILCWKY</sequence>
<keyword evidence="3" id="KW-1185">Reference proteome</keyword>
<dbReference type="Pfam" id="PF11901">
    <property type="entry name" value="DM9"/>
    <property type="match status" value="1"/>
</dbReference>
<dbReference type="OMA" id="QMEWVPA"/>
<dbReference type="STRING" id="240176.A8NUQ1"/>
<evidence type="ECO:0000313" key="2">
    <source>
        <dbReference type="EMBL" id="EAU85319.1"/>
    </source>
</evidence>
<dbReference type="Proteomes" id="UP000001861">
    <property type="component" value="Unassembled WGS sequence"/>
</dbReference>
<feature type="compositionally biased region" description="Basic residues" evidence="1">
    <location>
        <begin position="24"/>
        <end position="36"/>
    </location>
</feature>
<reference evidence="2 3" key="1">
    <citation type="journal article" date="2010" name="Proc. Natl. Acad. Sci. U.S.A.">
        <title>Insights into evolution of multicellular fungi from the assembled chromosomes of the mushroom Coprinopsis cinerea (Coprinus cinereus).</title>
        <authorList>
            <person name="Stajich J.E."/>
            <person name="Wilke S.K."/>
            <person name="Ahren D."/>
            <person name="Au C.H."/>
            <person name="Birren B.W."/>
            <person name="Borodovsky M."/>
            <person name="Burns C."/>
            <person name="Canback B."/>
            <person name="Casselton L.A."/>
            <person name="Cheng C.K."/>
            <person name="Deng J."/>
            <person name="Dietrich F.S."/>
            <person name="Fargo D.C."/>
            <person name="Farman M.L."/>
            <person name="Gathman A.C."/>
            <person name="Goldberg J."/>
            <person name="Guigo R."/>
            <person name="Hoegger P.J."/>
            <person name="Hooker J.B."/>
            <person name="Huggins A."/>
            <person name="James T.Y."/>
            <person name="Kamada T."/>
            <person name="Kilaru S."/>
            <person name="Kodira C."/>
            <person name="Kues U."/>
            <person name="Kupfer D."/>
            <person name="Kwan H.S."/>
            <person name="Lomsadze A."/>
            <person name="Li W."/>
            <person name="Lilly W.W."/>
            <person name="Ma L.J."/>
            <person name="Mackey A.J."/>
            <person name="Manning G."/>
            <person name="Martin F."/>
            <person name="Muraguchi H."/>
            <person name="Natvig D.O."/>
            <person name="Palmerini H."/>
            <person name="Ramesh M.A."/>
            <person name="Rehmeyer C.J."/>
            <person name="Roe B.A."/>
            <person name="Shenoy N."/>
            <person name="Stanke M."/>
            <person name="Ter-Hovhannisyan V."/>
            <person name="Tunlid A."/>
            <person name="Velagapudi R."/>
            <person name="Vision T.J."/>
            <person name="Zeng Q."/>
            <person name="Zolan M.E."/>
            <person name="Pukkila P.J."/>
        </authorList>
    </citation>
    <scope>NUCLEOTIDE SEQUENCE [LARGE SCALE GENOMIC DNA]</scope>
    <source>
        <strain evidence="3">Okayama-7 / 130 / ATCC MYA-4618 / FGSC 9003</strain>
    </source>
</reference>
<dbReference type="OrthoDB" id="2142040at2759"/>
<dbReference type="PANTHER" id="PTHR31649:SF1">
    <property type="entry name" value="FARNESOIC ACID O-METHYL TRANSFERASE DOMAIN-CONTAINING PROTEIN"/>
    <property type="match status" value="1"/>
</dbReference>
<dbReference type="InParanoid" id="A8NUQ1"/>
<dbReference type="RefSeq" id="XP_001836506.1">
    <property type="nucleotide sequence ID" value="XM_001836454.2"/>
</dbReference>
<dbReference type="InterPro" id="IPR006616">
    <property type="entry name" value="DM9_repeat"/>
</dbReference>